<accession>A0A5B9D8I1</accession>
<reference evidence="1" key="1">
    <citation type="journal article" date="2020" name="Nature">
        <title>Isolation of an archaeon at the prokaryote-eukaryote interface.</title>
        <authorList>
            <person name="Imachi H."/>
            <person name="Nobu M.K."/>
            <person name="Nakahara N."/>
            <person name="Morono Y."/>
            <person name="Ogawara M."/>
            <person name="Takaki Y."/>
            <person name="Takano Y."/>
            <person name="Uematsu K."/>
            <person name="Ikuta T."/>
            <person name="Ito M."/>
            <person name="Matsui Y."/>
            <person name="Miyazaki M."/>
            <person name="Murata K."/>
            <person name="Saito Y."/>
            <person name="Sakai S."/>
            <person name="Song C."/>
            <person name="Tasumi E."/>
            <person name="Yamanaka Y."/>
            <person name="Yamaguchi T."/>
            <person name="Kamagata Y."/>
            <person name="Tamaki H."/>
            <person name="Takai K."/>
        </authorList>
    </citation>
    <scope>NUCLEOTIDE SEQUENCE [LARGE SCALE GENOMIC DNA]</scope>
    <source>
        <strain evidence="1">MK-D1</strain>
    </source>
</reference>
<name>A0A5B9D8I1_9ARCH</name>
<proteinExistence type="predicted"/>
<dbReference type="EMBL" id="CP042905">
    <property type="protein sequence ID" value="QEE15392.1"/>
    <property type="molecule type" value="Genomic_DNA"/>
</dbReference>
<evidence type="ECO:0000313" key="1">
    <source>
        <dbReference type="EMBL" id="QEE15392.1"/>
    </source>
</evidence>
<gene>
    <name evidence="1" type="ORF">DSAG12_01217</name>
</gene>
<organism evidence="1">
    <name type="scientific">Promethearchaeum syntrophicum</name>
    <dbReference type="NCBI Taxonomy" id="2594042"/>
    <lineage>
        <taxon>Archaea</taxon>
        <taxon>Promethearchaeati</taxon>
        <taxon>Promethearchaeota</taxon>
        <taxon>Promethearchaeia</taxon>
        <taxon>Promethearchaeales</taxon>
        <taxon>Promethearchaeaceae</taxon>
        <taxon>Promethearchaeum</taxon>
    </lineage>
</organism>
<sequence>MGKNKIESQFYSPFELDLLTEKFFDLFIEKNELIE</sequence>
<dbReference type="AlphaFoldDB" id="A0A5B9D8I1"/>
<protein>
    <submittedName>
        <fullName evidence="1">Uncharacterized protein</fullName>
    </submittedName>
</protein>